<keyword evidence="3" id="KW-1185">Reference proteome</keyword>
<comment type="caution">
    <text evidence="2">The sequence shown here is derived from an EMBL/GenBank/DDBJ whole genome shotgun (WGS) entry which is preliminary data.</text>
</comment>
<evidence type="ECO:0000259" key="1">
    <source>
        <dbReference type="Pfam" id="PF01926"/>
    </source>
</evidence>
<dbReference type="AlphaFoldDB" id="A0A409YAQ9"/>
<dbReference type="GO" id="GO:0030488">
    <property type="term" value="P:tRNA methylation"/>
    <property type="evidence" value="ECO:0007669"/>
    <property type="project" value="TreeGrafter"/>
</dbReference>
<dbReference type="PANTHER" id="PTHR42714:SF2">
    <property type="entry name" value="TRNA MODIFICATION GTPASE GTPBP3, MITOCHONDRIAL"/>
    <property type="match status" value="1"/>
</dbReference>
<dbReference type="Proteomes" id="UP000284842">
    <property type="component" value="Unassembled WGS sequence"/>
</dbReference>
<protein>
    <recommendedName>
        <fullName evidence="1">G domain-containing protein</fullName>
    </recommendedName>
</protein>
<dbReference type="GO" id="GO:0005829">
    <property type="term" value="C:cytosol"/>
    <property type="evidence" value="ECO:0007669"/>
    <property type="project" value="TreeGrafter"/>
</dbReference>
<name>A0A409YAQ9_9AGAR</name>
<feature type="domain" description="G" evidence="1">
    <location>
        <begin position="33"/>
        <end position="101"/>
    </location>
</feature>
<dbReference type="EMBL" id="NHTK01001334">
    <property type="protein sequence ID" value="PPR00096.1"/>
    <property type="molecule type" value="Genomic_DNA"/>
</dbReference>
<organism evidence="2 3">
    <name type="scientific">Panaeolus cyanescens</name>
    <dbReference type="NCBI Taxonomy" id="181874"/>
    <lineage>
        <taxon>Eukaryota</taxon>
        <taxon>Fungi</taxon>
        <taxon>Dikarya</taxon>
        <taxon>Basidiomycota</taxon>
        <taxon>Agaricomycotina</taxon>
        <taxon>Agaricomycetes</taxon>
        <taxon>Agaricomycetidae</taxon>
        <taxon>Agaricales</taxon>
        <taxon>Agaricineae</taxon>
        <taxon>Galeropsidaceae</taxon>
        <taxon>Panaeolus</taxon>
    </lineage>
</organism>
<dbReference type="GO" id="GO:0005525">
    <property type="term" value="F:GTP binding"/>
    <property type="evidence" value="ECO:0007669"/>
    <property type="project" value="InterPro"/>
</dbReference>
<dbReference type="SUPFAM" id="SSF52540">
    <property type="entry name" value="P-loop containing nucleoside triphosphate hydrolases"/>
    <property type="match status" value="2"/>
</dbReference>
<evidence type="ECO:0000313" key="2">
    <source>
        <dbReference type="EMBL" id="PPR00096.1"/>
    </source>
</evidence>
<gene>
    <name evidence="2" type="ORF">CVT24_008998</name>
</gene>
<evidence type="ECO:0000313" key="3">
    <source>
        <dbReference type="Proteomes" id="UP000284842"/>
    </source>
</evidence>
<dbReference type="InParanoid" id="A0A409YAQ9"/>
<dbReference type="CDD" id="cd00882">
    <property type="entry name" value="Ras_like_GTPase"/>
    <property type="match status" value="1"/>
</dbReference>
<dbReference type="GO" id="GO:0002098">
    <property type="term" value="P:tRNA wobble uridine modification"/>
    <property type="evidence" value="ECO:0007669"/>
    <property type="project" value="TreeGrafter"/>
</dbReference>
<dbReference type="OrthoDB" id="2846732at2759"/>
<accession>A0A409YAQ9</accession>
<proteinExistence type="predicted"/>
<reference evidence="2 3" key="1">
    <citation type="journal article" date="2018" name="Evol. Lett.">
        <title>Horizontal gene cluster transfer increased hallucinogenic mushroom diversity.</title>
        <authorList>
            <person name="Reynolds H.T."/>
            <person name="Vijayakumar V."/>
            <person name="Gluck-Thaler E."/>
            <person name="Korotkin H.B."/>
            <person name="Matheny P.B."/>
            <person name="Slot J.C."/>
        </authorList>
    </citation>
    <scope>NUCLEOTIDE SEQUENCE [LARGE SCALE GENOMIC DNA]</scope>
    <source>
        <strain evidence="2 3">2629</strain>
    </source>
</reference>
<sequence>MSAGKTVGSTNDMTITGTVSAERVDAVIRGSWKVLIMGPTGAGKSSFIEALGDKTSLQISSNRLDGCTQSISAYTLKNVRHRGVPIYVVDTPGFADTKISEVGIVSMLKYWMRLNGCMSVTVVTTMWDQVWGDSAVNRAESSFIQLRDDIWKGFIERGTQIVRFYNTQESALSILGGVFDSATPRGTDSDHAFELHTLNDNLPLSSTPFAHLLYDDLKTRIQSLHSQRENIWAEILHDLTDETESNEELREDIATRLAEVEKEIEKFEKELRDLGSPPQKLENFQKEGRMSRIFGSIKRVMGPTGAGKSSVSTKNGLYDTPANNELRKFIEALAGHDQSQISIASDQLDGFTQSVSAYRVTGVAHSKDSGPIFVIDTPGFADAKTSEMDIVLRIQKWMQEGHIPFFHRVLFLTPISGIRLLGSQRQVLSTFKALTGIVKTADQIILVTTMWDTLSGHRAKTRAEATFDEFRDVIWKECVERGSRVARFYNSRESALEILDGCLGDALSSDQYFPLEETRYGDKPLRDTPFAINLYDDLCARIQSLRLTQDHLAVELDHPSTHADESLMLFIKSELKDVNARLGIFEKQLDEFGPAPTCDHSPSEMAGSFGSSAKIWVWEDIANLYQCWGLLSEPYLRTNRVKVLNQI</sequence>
<dbReference type="PANTHER" id="PTHR42714">
    <property type="entry name" value="TRNA MODIFICATION GTPASE GTPBP3"/>
    <property type="match status" value="1"/>
</dbReference>
<dbReference type="Gene3D" id="3.40.50.300">
    <property type="entry name" value="P-loop containing nucleotide triphosphate hydrolases"/>
    <property type="match status" value="2"/>
</dbReference>
<dbReference type="Pfam" id="PF01926">
    <property type="entry name" value="MMR_HSR1"/>
    <property type="match status" value="1"/>
</dbReference>
<dbReference type="InterPro" id="IPR006073">
    <property type="entry name" value="GTP-bd"/>
</dbReference>
<dbReference type="InterPro" id="IPR027417">
    <property type="entry name" value="P-loop_NTPase"/>
</dbReference>